<dbReference type="WBParaSite" id="nRc.2.0.1.t33260-RA">
    <property type="protein sequence ID" value="nRc.2.0.1.t33260-RA"/>
    <property type="gene ID" value="nRc.2.0.1.g33260"/>
</dbReference>
<reference evidence="2" key="1">
    <citation type="submission" date="2022-11" db="UniProtKB">
        <authorList>
            <consortium name="WormBaseParasite"/>
        </authorList>
    </citation>
    <scope>IDENTIFICATION</scope>
</reference>
<dbReference type="AlphaFoldDB" id="A0A915K393"/>
<evidence type="ECO:0000313" key="1">
    <source>
        <dbReference type="Proteomes" id="UP000887565"/>
    </source>
</evidence>
<accession>A0A915K393</accession>
<dbReference type="Proteomes" id="UP000887565">
    <property type="component" value="Unplaced"/>
</dbReference>
<keyword evidence="1" id="KW-1185">Reference proteome</keyword>
<organism evidence="1 2">
    <name type="scientific">Romanomermis culicivorax</name>
    <name type="common">Nematode worm</name>
    <dbReference type="NCBI Taxonomy" id="13658"/>
    <lineage>
        <taxon>Eukaryota</taxon>
        <taxon>Metazoa</taxon>
        <taxon>Ecdysozoa</taxon>
        <taxon>Nematoda</taxon>
        <taxon>Enoplea</taxon>
        <taxon>Dorylaimia</taxon>
        <taxon>Mermithida</taxon>
        <taxon>Mermithoidea</taxon>
        <taxon>Mermithidae</taxon>
        <taxon>Romanomermis</taxon>
    </lineage>
</organism>
<sequence length="242" mass="27316">MIDAAIVVSAIAALLEIICHQDGHCAVKGVLLDRLRATFSRISHSVTIESTCQTILSTVIDNSTLFDEDDECDFIRLTIELGRCLFIRWMFRVVGPTLCMLWASIADAARGSVDCRYNNALQPKEVSFILNNIYPIKISRCVNGSITALDNPGNYKEHECRLNVGRFTDKEDVENTPIFRVSVGRDYKNRTEWSACPDLSRNDTEAWTLKEASLCLVAAVEVYLVVAVEKRRIYWVVAEFWG</sequence>
<proteinExistence type="predicted"/>
<name>A0A915K393_ROMCU</name>
<protein>
    <submittedName>
        <fullName evidence="2">Uncharacterized protein</fullName>
    </submittedName>
</protein>
<evidence type="ECO:0000313" key="2">
    <source>
        <dbReference type="WBParaSite" id="nRc.2.0.1.t33260-RA"/>
    </source>
</evidence>